<evidence type="ECO:0000256" key="6">
    <source>
        <dbReference type="ARBA" id="ARBA00022679"/>
    </source>
</evidence>
<dbReference type="Gene3D" id="3.40.50.2000">
    <property type="entry name" value="Glycogen Phosphorylase B"/>
    <property type="match status" value="2"/>
</dbReference>
<evidence type="ECO:0000256" key="7">
    <source>
        <dbReference type="ARBA" id="ARBA00022985"/>
    </source>
</evidence>
<dbReference type="InterPro" id="IPR011908">
    <property type="entry name" value="LipoPS_heptosylTferase-I"/>
</dbReference>
<organism evidence="14 15">
    <name type="scientific">Halopseudomonas formosensis</name>
    <dbReference type="NCBI Taxonomy" id="1002526"/>
    <lineage>
        <taxon>Bacteria</taxon>
        <taxon>Pseudomonadati</taxon>
        <taxon>Pseudomonadota</taxon>
        <taxon>Gammaproteobacteria</taxon>
        <taxon>Pseudomonadales</taxon>
        <taxon>Pseudomonadaceae</taxon>
        <taxon>Halopseudomonas</taxon>
    </lineage>
</organism>
<keyword evidence="5" id="KW-0328">Glycosyltransferase</keyword>
<dbReference type="InterPro" id="IPR002201">
    <property type="entry name" value="Glyco_trans_9"/>
</dbReference>
<keyword evidence="7" id="KW-0448">Lipopolysaccharide biosynthesis</keyword>
<evidence type="ECO:0000313" key="15">
    <source>
        <dbReference type="Proteomes" id="UP000242815"/>
    </source>
</evidence>
<evidence type="ECO:0000256" key="10">
    <source>
        <dbReference type="ARBA" id="ARBA00044041"/>
    </source>
</evidence>
<keyword evidence="6 14" id="KW-0808">Transferase</keyword>
<dbReference type="RefSeq" id="WP_090538372.1">
    <property type="nucleotide sequence ID" value="NZ_FOYD01000003.1"/>
</dbReference>
<evidence type="ECO:0000256" key="8">
    <source>
        <dbReference type="ARBA" id="ARBA00023136"/>
    </source>
</evidence>
<gene>
    <name evidence="14" type="ORF">SAMN05216578_103355</name>
</gene>
<evidence type="ECO:0000256" key="5">
    <source>
        <dbReference type="ARBA" id="ARBA00022676"/>
    </source>
</evidence>
<keyword evidence="4" id="KW-0997">Cell inner membrane</keyword>
<dbReference type="EC" id="2.4.99.23" evidence="10"/>
<dbReference type="GO" id="GO:0009244">
    <property type="term" value="P:lipopolysaccharide core region biosynthetic process"/>
    <property type="evidence" value="ECO:0007669"/>
    <property type="project" value="InterPro"/>
</dbReference>
<evidence type="ECO:0000256" key="3">
    <source>
        <dbReference type="ARBA" id="ARBA00022475"/>
    </source>
</evidence>
<reference evidence="14 15" key="1">
    <citation type="submission" date="2016-10" db="EMBL/GenBank/DDBJ databases">
        <authorList>
            <person name="de Groot N.N."/>
        </authorList>
    </citation>
    <scope>NUCLEOTIDE SEQUENCE [LARGE SCALE GENOMIC DNA]</scope>
    <source>
        <strain evidence="14 15">JCM 18415</strain>
    </source>
</reference>
<dbReference type="GO" id="GO:0005829">
    <property type="term" value="C:cytosol"/>
    <property type="evidence" value="ECO:0007669"/>
    <property type="project" value="TreeGrafter"/>
</dbReference>
<evidence type="ECO:0000313" key="14">
    <source>
        <dbReference type="EMBL" id="SFQ78183.1"/>
    </source>
</evidence>
<evidence type="ECO:0000256" key="4">
    <source>
        <dbReference type="ARBA" id="ARBA00022519"/>
    </source>
</evidence>
<dbReference type="Proteomes" id="UP000242815">
    <property type="component" value="Unassembled WGS sequence"/>
</dbReference>
<dbReference type="CDD" id="cd03789">
    <property type="entry name" value="GT9_LPS_heptosyltransferase"/>
    <property type="match status" value="1"/>
</dbReference>
<keyword evidence="8" id="KW-0472">Membrane</keyword>
<dbReference type="FunFam" id="3.40.50.2000:FF:000106">
    <property type="entry name" value="Lipopolysaccharide heptosyltransferase 1"/>
    <property type="match status" value="1"/>
</dbReference>
<comment type="catalytic activity">
    <reaction evidence="13">
        <text>an alpha-Kdo-(2-&gt;4)-alpha-Kdo-(2-&gt;6)-lipid A + ADP-L-glycero-beta-D-manno-heptose = an L-alpha-D-Hep-(1-&gt;5)-[alpha-Kdo-(2-&gt;4)]-alpha-Kdo-(2-&gt;6)-lipid A + ADP + H(+)</text>
        <dbReference type="Rhea" id="RHEA:74067"/>
        <dbReference type="ChEBI" id="CHEBI:15378"/>
        <dbReference type="ChEBI" id="CHEBI:61506"/>
        <dbReference type="ChEBI" id="CHEBI:176431"/>
        <dbReference type="ChEBI" id="CHEBI:193068"/>
        <dbReference type="ChEBI" id="CHEBI:456216"/>
        <dbReference type="EC" id="2.4.99.23"/>
    </reaction>
</comment>
<dbReference type="PANTHER" id="PTHR30160">
    <property type="entry name" value="TETRAACYLDISACCHARIDE 4'-KINASE-RELATED"/>
    <property type="match status" value="1"/>
</dbReference>
<evidence type="ECO:0000256" key="2">
    <source>
        <dbReference type="ARBA" id="ARBA00004713"/>
    </source>
</evidence>
<accession>A0A1I6BB66</accession>
<dbReference type="GO" id="GO:0008713">
    <property type="term" value="F:ADP-heptose-lipopolysaccharide heptosyltransferase activity"/>
    <property type="evidence" value="ECO:0007669"/>
    <property type="project" value="TreeGrafter"/>
</dbReference>
<comment type="pathway">
    <text evidence="2">Bacterial outer membrane biogenesis; LPS core biosynthesis.</text>
</comment>
<dbReference type="STRING" id="1002526.SAMN05216578_103355"/>
<comment type="similarity">
    <text evidence="9">Belongs to the glycosyltransferase 9 family.</text>
</comment>
<dbReference type="PANTHER" id="PTHR30160:SF19">
    <property type="entry name" value="LIPOPOLYSACCHARIDE HEPTOSYLTRANSFERASE 1"/>
    <property type="match status" value="1"/>
</dbReference>
<dbReference type="Pfam" id="PF01075">
    <property type="entry name" value="Glyco_transf_9"/>
    <property type="match status" value="1"/>
</dbReference>
<name>A0A1I6BB66_9GAMM</name>
<dbReference type="EMBL" id="FOYD01000003">
    <property type="protein sequence ID" value="SFQ78183.1"/>
    <property type="molecule type" value="Genomic_DNA"/>
</dbReference>
<protein>
    <recommendedName>
        <fullName evidence="11">Lipopolysaccharide heptosyltransferase 1</fullName>
        <ecNumber evidence="10">2.4.99.23</ecNumber>
    </recommendedName>
    <alternativeName>
        <fullName evidence="12">ADP-heptose:lipopolysaccharide heptosyltransferase I</fullName>
    </alternativeName>
</protein>
<dbReference type="GO" id="GO:0005886">
    <property type="term" value="C:plasma membrane"/>
    <property type="evidence" value="ECO:0007669"/>
    <property type="project" value="UniProtKB-SubCell"/>
</dbReference>
<proteinExistence type="inferred from homology"/>
<comment type="subcellular location">
    <subcellularLocation>
        <location evidence="1">Cell inner membrane</location>
        <topology evidence="1">Peripheral membrane protein</topology>
        <orientation evidence="1">Cytoplasmic side</orientation>
    </subcellularLocation>
</comment>
<evidence type="ECO:0000256" key="9">
    <source>
        <dbReference type="ARBA" id="ARBA00043995"/>
    </source>
</evidence>
<sequence length="354" mass="39666">MRVLLIKTSSLGDVIHTLPALTDALEAIPGIRFDWVVEEGFAEIPVWHPAVAEVIPVAIRRWRKSPLKTLRSGEWQRFRERLHKHQYDLIIDAQGLFKSAILTLGLKVPVAGLDRRSAREPLASRFYDKRIAVPRDQHAVERVRQLFAQALGYRLPARVGDYGLDRAWIAGEQSGADYLVFLHGTTWVTKHWPELYWRQLAELASARGFQVKLPWGNDAEKARAERIAQGLEGVQVLPKLPLAGVATLLAGARACVAVDTGLGHLAAALDVPTLSLYGPTNPGWSGAYGRSQVHLASDFPCAPCMSRKCKYEPTREDARQFDLRQELPLCFTRLQPERVMQELQALLSPRPTPR</sequence>
<evidence type="ECO:0000256" key="1">
    <source>
        <dbReference type="ARBA" id="ARBA00004515"/>
    </source>
</evidence>
<dbReference type="SUPFAM" id="SSF53756">
    <property type="entry name" value="UDP-Glycosyltransferase/glycogen phosphorylase"/>
    <property type="match status" value="1"/>
</dbReference>
<keyword evidence="3" id="KW-1003">Cell membrane</keyword>
<dbReference type="InterPro" id="IPR051199">
    <property type="entry name" value="LPS_LOS_Heptosyltrfase"/>
</dbReference>
<dbReference type="NCBIfam" id="TIGR02193">
    <property type="entry name" value="heptsyl_trn_I"/>
    <property type="match status" value="1"/>
</dbReference>
<dbReference type="OrthoDB" id="9767552at2"/>
<dbReference type="AlphaFoldDB" id="A0A1I6BB66"/>
<evidence type="ECO:0000256" key="12">
    <source>
        <dbReference type="ARBA" id="ARBA00044330"/>
    </source>
</evidence>
<evidence type="ECO:0000256" key="13">
    <source>
        <dbReference type="ARBA" id="ARBA00049201"/>
    </source>
</evidence>
<evidence type="ECO:0000256" key="11">
    <source>
        <dbReference type="ARBA" id="ARBA00044190"/>
    </source>
</evidence>